<dbReference type="PANTHER" id="PTHR46962:SF1">
    <property type="entry name" value="SERINE_THREONINE-PROTEIN KINASE KIST"/>
    <property type="match status" value="1"/>
</dbReference>
<dbReference type="SMART" id="SM00220">
    <property type="entry name" value="S_TKc"/>
    <property type="match status" value="1"/>
</dbReference>
<proteinExistence type="predicted"/>
<dbReference type="PANTHER" id="PTHR46962">
    <property type="entry name" value="SERINE/THREONINE-PROTEIN KINASE KIST"/>
    <property type="match status" value="1"/>
</dbReference>
<gene>
    <name evidence="2" type="ORF">LSH36_471g04016</name>
</gene>
<dbReference type="GO" id="GO:0071598">
    <property type="term" value="C:neuronal ribonucleoprotein granule"/>
    <property type="evidence" value="ECO:0007669"/>
    <property type="project" value="TreeGrafter"/>
</dbReference>
<dbReference type="GO" id="GO:0004674">
    <property type="term" value="F:protein serine/threonine kinase activity"/>
    <property type="evidence" value="ECO:0007669"/>
    <property type="project" value="InterPro"/>
</dbReference>
<dbReference type="InterPro" id="IPR000719">
    <property type="entry name" value="Prot_kinase_dom"/>
</dbReference>
<reference evidence="2" key="1">
    <citation type="journal article" date="2023" name="Mol. Biol. Evol.">
        <title>Third-Generation Sequencing Reveals the Adaptive Role of the Epigenome in Three Deep-Sea Polychaetes.</title>
        <authorList>
            <person name="Perez M."/>
            <person name="Aroh O."/>
            <person name="Sun Y."/>
            <person name="Lan Y."/>
            <person name="Juniper S.K."/>
            <person name="Young C.R."/>
            <person name="Angers B."/>
            <person name="Qian P.Y."/>
        </authorList>
    </citation>
    <scope>NUCLEOTIDE SEQUENCE</scope>
    <source>
        <strain evidence="2">P08H-3</strain>
    </source>
</reference>
<comment type="caution">
    <text evidence="2">The sequence shown here is derived from an EMBL/GenBank/DDBJ whole genome shotgun (WGS) entry which is preliminary data.</text>
</comment>
<evidence type="ECO:0000259" key="1">
    <source>
        <dbReference type="PROSITE" id="PS50011"/>
    </source>
</evidence>
<evidence type="ECO:0000313" key="2">
    <source>
        <dbReference type="EMBL" id="KAK2149029.1"/>
    </source>
</evidence>
<dbReference type="Gene3D" id="3.30.70.330">
    <property type="match status" value="1"/>
</dbReference>
<feature type="domain" description="Protein kinase" evidence="1">
    <location>
        <begin position="18"/>
        <end position="405"/>
    </location>
</feature>
<dbReference type="SUPFAM" id="SSF54928">
    <property type="entry name" value="RNA-binding domain, RBD"/>
    <property type="match status" value="1"/>
</dbReference>
<dbReference type="GO" id="GO:0005634">
    <property type="term" value="C:nucleus"/>
    <property type="evidence" value="ECO:0007669"/>
    <property type="project" value="TreeGrafter"/>
</dbReference>
<protein>
    <recommendedName>
        <fullName evidence="1">Protein kinase domain-containing protein</fullName>
    </recommendedName>
</protein>
<organism evidence="2 3">
    <name type="scientific">Paralvinella palmiformis</name>
    <dbReference type="NCBI Taxonomy" id="53620"/>
    <lineage>
        <taxon>Eukaryota</taxon>
        <taxon>Metazoa</taxon>
        <taxon>Spiralia</taxon>
        <taxon>Lophotrochozoa</taxon>
        <taxon>Annelida</taxon>
        <taxon>Polychaeta</taxon>
        <taxon>Sedentaria</taxon>
        <taxon>Canalipalpata</taxon>
        <taxon>Terebellida</taxon>
        <taxon>Terebelliformia</taxon>
        <taxon>Alvinellidae</taxon>
        <taxon>Paralvinella</taxon>
    </lineage>
</organism>
<dbReference type="InterPro" id="IPR012677">
    <property type="entry name" value="Nucleotide-bd_a/b_plait_sf"/>
</dbReference>
<evidence type="ECO:0000313" key="3">
    <source>
        <dbReference type="Proteomes" id="UP001208570"/>
    </source>
</evidence>
<dbReference type="GO" id="GO:0045948">
    <property type="term" value="P:positive regulation of translational initiation"/>
    <property type="evidence" value="ECO:0007669"/>
    <property type="project" value="TreeGrafter"/>
</dbReference>
<keyword evidence="3" id="KW-1185">Reference proteome</keyword>
<dbReference type="PROSITE" id="PS50011">
    <property type="entry name" value="PROTEIN_KINASE_DOM"/>
    <property type="match status" value="1"/>
</dbReference>
<dbReference type="GO" id="GO:0005524">
    <property type="term" value="F:ATP binding"/>
    <property type="evidence" value="ECO:0007669"/>
    <property type="project" value="InterPro"/>
</dbReference>
<dbReference type="InterPro" id="IPR034372">
    <property type="entry name" value="UHMK1"/>
</dbReference>
<dbReference type="SUPFAM" id="SSF56112">
    <property type="entry name" value="Protein kinase-like (PK-like)"/>
    <property type="match status" value="2"/>
</dbReference>
<dbReference type="AlphaFoldDB" id="A0AAD9J9K1"/>
<dbReference type="Proteomes" id="UP001208570">
    <property type="component" value="Unassembled WGS sequence"/>
</dbReference>
<dbReference type="GO" id="GO:0003676">
    <property type="term" value="F:nucleic acid binding"/>
    <property type="evidence" value="ECO:0007669"/>
    <property type="project" value="InterPro"/>
</dbReference>
<sequence>MLTTGSVVHDENSSLEKWTVLGFLGKGTCCEVYQVQSETQPHVKAALKVYKEGLKYERAHDGEAMLLDLVSRANGPCKYLVKTIMDFDFGEKPCLVQELLDRDLRQLTSKVQNHCLSMFLIQKLTRDIMRGLHHLHKSGFVHGDIKPTNLMWSPEEYCMKIIDFSLSYHVQDKSIGLLQSQGYRAPETEYWNACCTRQSEAIKLAQNSSHLGTDDQSVRPDVIDPGGGSSQTLNAFQPIQNLLSTDLNVLHTSEFDFGMTGHIMEAVKCQAVGLGNVSDSSPAAGGSELSRTLLLDSDLRCDRADECPMPSRAADVWSVGCIILEMFYGTKMFTANKLATIRLNQNKGVCLSDCLIQAVDDIMKDCSRAHNTRDKMLLKQFIIRCLSVSISQRWSAEEALQHEFLNTNYVPSFEDLCVLHSPIIRLINVIEMEGLANSEKYQDMEVELREECQKYGNIVTCVIPRSGDGAGKAYLEYGSWQQAELAYSKLCHRVYNHHNVIVTYFSVDDFRSQTYF</sequence>
<name>A0AAD9J9K1_9ANNE</name>
<dbReference type="InterPro" id="IPR011009">
    <property type="entry name" value="Kinase-like_dom_sf"/>
</dbReference>
<dbReference type="InterPro" id="IPR035979">
    <property type="entry name" value="RBD_domain_sf"/>
</dbReference>
<dbReference type="GO" id="GO:0046825">
    <property type="term" value="P:regulation of protein export from nucleus"/>
    <property type="evidence" value="ECO:0007669"/>
    <property type="project" value="TreeGrafter"/>
</dbReference>
<dbReference type="Gene3D" id="1.10.510.10">
    <property type="entry name" value="Transferase(Phosphotransferase) domain 1"/>
    <property type="match status" value="2"/>
</dbReference>
<dbReference type="Pfam" id="PF00069">
    <property type="entry name" value="Pkinase"/>
    <property type="match status" value="2"/>
</dbReference>
<dbReference type="EMBL" id="JAODUP010000471">
    <property type="protein sequence ID" value="KAK2149029.1"/>
    <property type="molecule type" value="Genomic_DNA"/>
</dbReference>
<accession>A0AAD9J9K1</accession>
<dbReference type="GO" id="GO:0043021">
    <property type="term" value="F:ribonucleoprotein complex binding"/>
    <property type="evidence" value="ECO:0007669"/>
    <property type="project" value="TreeGrafter"/>
</dbReference>